<dbReference type="AlphaFoldDB" id="A0AA36G944"/>
<dbReference type="CDD" id="cd08368">
    <property type="entry name" value="LIM"/>
    <property type="match status" value="1"/>
</dbReference>
<feature type="non-terminal residue" evidence="16">
    <location>
        <position position="485"/>
    </location>
</feature>
<dbReference type="PANTHER" id="PTHR24208">
    <property type="entry name" value="LIM/HOMEOBOX PROTEIN LHX"/>
    <property type="match status" value="1"/>
</dbReference>
<evidence type="ECO:0000256" key="11">
    <source>
        <dbReference type="RuleBase" id="RU000682"/>
    </source>
</evidence>
<dbReference type="GO" id="GO:0000977">
    <property type="term" value="F:RNA polymerase II transcription regulatory region sequence-specific DNA binding"/>
    <property type="evidence" value="ECO:0007669"/>
    <property type="project" value="TreeGrafter"/>
</dbReference>
<dbReference type="Pfam" id="PF00046">
    <property type="entry name" value="Homeodomain"/>
    <property type="match status" value="1"/>
</dbReference>
<comment type="caution">
    <text evidence="16">The sequence shown here is derived from an EMBL/GenBank/DDBJ whole genome shotgun (WGS) entry which is preliminary data.</text>
</comment>
<keyword evidence="7 9" id="KW-0371">Homeobox</keyword>
<dbReference type="InterPro" id="IPR001781">
    <property type="entry name" value="Znf_LIM"/>
</dbReference>
<evidence type="ECO:0000256" key="13">
    <source>
        <dbReference type="SAM" id="MobiDB-lite"/>
    </source>
</evidence>
<feature type="region of interest" description="Disordered" evidence="13">
    <location>
        <begin position="230"/>
        <end position="271"/>
    </location>
</feature>
<evidence type="ECO:0000256" key="1">
    <source>
        <dbReference type="ARBA" id="ARBA00004123"/>
    </source>
</evidence>
<keyword evidence="17" id="KW-1185">Reference proteome</keyword>
<sequence>MIGEPVDGLEAGCSSRHPLEERSPNGHLPLTGAEGRPECICARCDQPIREQFLNKVLDSSFHSDCLKCSCCEEKLVTKCYMKNNSLFCRNHFFKKFGTKCGMCKEGISPDCIVRKANEHVYHMECFQCTICKRDMETGDEFYLIPIEGKIVCKADYEVAKNKTPDLEMENTNKRPRTTISAKSLETLKQAYHTSSKPARHVREQLAAETGLDMRVVQVWFQNRRAKEKRLKKDAGRSWTGGNQKTDSDSNSPTESINGQSPGYGYIETPNDHDNRVDSVYADYQLLSQGPPGSTIQATSPMSSDMENFHPIRSLNVADLGLPPSGALLGLDQIQAGPTPLSAEHLLFPMTSSLDPGAMAGLAHHFMQLTEAVKDRNEAKEQLTKATKENARLKAKTEEQEKYIDEQAEKLRQAKGAGIVKEEPGIVAVRPVIIKEEPVEDPRIAKYQAEIATLKQDRSHLNKIVSDQAIQIHKLEKLVPVIQIDD</sequence>
<evidence type="ECO:0000256" key="3">
    <source>
        <dbReference type="ARBA" id="ARBA00022737"/>
    </source>
</evidence>
<dbReference type="EMBL" id="CATQJA010002665">
    <property type="protein sequence ID" value="CAJ0583790.1"/>
    <property type="molecule type" value="Genomic_DNA"/>
</dbReference>
<keyword evidence="8 9" id="KW-0539">Nucleus</keyword>
<dbReference type="PROSITE" id="PS00027">
    <property type="entry name" value="HOMEOBOX_1"/>
    <property type="match status" value="1"/>
</dbReference>
<dbReference type="InterPro" id="IPR050453">
    <property type="entry name" value="LIM_Homeobox_TF"/>
</dbReference>
<feature type="domain" description="LIM zinc-binding" evidence="14">
    <location>
        <begin position="99"/>
        <end position="162"/>
    </location>
</feature>
<organism evidence="16 17">
    <name type="scientific">Mesorhabditis spiculigera</name>
    <dbReference type="NCBI Taxonomy" id="96644"/>
    <lineage>
        <taxon>Eukaryota</taxon>
        <taxon>Metazoa</taxon>
        <taxon>Ecdysozoa</taxon>
        <taxon>Nematoda</taxon>
        <taxon>Chromadorea</taxon>
        <taxon>Rhabditida</taxon>
        <taxon>Rhabditina</taxon>
        <taxon>Rhabditomorpha</taxon>
        <taxon>Rhabditoidea</taxon>
        <taxon>Rhabditidae</taxon>
        <taxon>Mesorhabditinae</taxon>
        <taxon>Mesorhabditis</taxon>
    </lineage>
</organism>
<dbReference type="SUPFAM" id="SSF57716">
    <property type="entry name" value="Glucocorticoid receptor-like (DNA-binding domain)"/>
    <property type="match status" value="1"/>
</dbReference>
<dbReference type="PROSITE" id="PS50071">
    <property type="entry name" value="HOMEOBOX_2"/>
    <property type="match status" value="1"/>
</dbReference>
<accession>A0AA36G944</accession>
<keyword evidence="4 10" id="KW-0862">Zinc</keyword>
<dbReference type="SMART" id="SM00132">
    <property type="entry name" value="LIM"/>
    <property type="match status" value="2"/>
</dbReference>
<comment type="subcellular location">
    <subcellularLocation>
        <location evidence="1 9 11">Nucleus</location>
    </subcellularLocation>
</comment>
<evidence type="ECO:0000256" key="7">
    <source>
        <dbReference type="ARBA" id="ARBA00023155"/>
    </source>
</evidence>
<evidence type="ECO:0000256" key="6">
    <source>
        <dbReference type="ARBA" id="ARBA00023125"/>
    </source>
</evidence>
<dbReference type="GO" id="GO:0005634">
    <property type="term" value="C:nucleus"/>
    <property type="evidence" value="ECO:0007669"/>
    <property type="project" value="UniProtKB-SubCell"/>
</dbReference>
<gene>
    <name evidence="16" type="ORF">MSPICULIGERA_LOCUS21859</name>
</gene>
<dbReference type="Proteomes" id="UP001177023">
    <property type="component" value="Unassembled WGS sequence"/>
</dbReference>
<evidence type="ECO:0000256" key="4">
    <source>
        <dbReference type="ARBA" id="ARBA00022833"/>
    </source>
</evidence>
<evidence type="ECO:0000256" key="12">
    <source>
        <dbReference type="SAM" id="Coils"/>
    </source>
</evidence>
<keyword evidence="12" id="KW-0175">Coiled coil</keyword>
<dbReference type="SMART" id="SM00389">
    <property type="entry name" value="HOX"/>
    <property type="match status" value="1"/>
</dbReference>
<proteinExistence type="predicted"/>
<evidence type="ECO:0000256" key="2">
    <source>
        <dbReference type="ARBA" id="ARBA00022723"/>
    </source>
</evidence>
<dbReference type="InterPro" id="IPR017970">
    <property type="entry name" value="Homeobox_CS"/>
</dbReference>
<keyword evidence="5 10" id="KW-0440">LIM domain</keyword>
<dbReference type="PANTHER" id="PTHR24208:SF128">
    <property type="entry name" value="LIM3, ISOFORM G"/>
    <property type="match status" value="1"/>
</dbReference>
<dbReference type="FunFam" id="1.10.10.60:FF:000219">
    <property type="entry name" value="LIM/homeobox protein Lhx3"/>
    <property type="match status" value="1"/>
</dbReference>
<dbReference type="InterPro" id="IPR001356">
    <property type="entry name" value="HD"/>
</dbReference>
<dbReference type="Gene3D" id="1.10.10.60">
    <property type="entry name" value="Homeodomain-like"/>
    <property type="match status" value="1"/>
</dbReference>
<dbReference type="GO" id="GO:0045944">
    <property type="term" value="P:positive regulation of transcription by RNA polymerase II"/>
    <property type="evidence" value="ECO:0007669"/>
    <property type="project" value="UniProtKB-ARBA"/>
</dbReference>
<dbReference type="Pfam" id="PF00412">
    <property type="entry name" value="LIM"/>
    <property type="match status" value="2"/>
</dbReference>
<dbReference type="GO" id="GO:0007409">
    <property type="term" value="P:axonogenesis"/>
    <property type="evidence" value="ECO:0007669"/>
    <property type="project" value="UniProtKB-ARBA"/>
</dbReference>
<name>A0AA36G944_9BILA</name>
<dbReference type="GO" id="GO:0000981">
    <property type="term" value="F:DNA-binding transcription factor activity, RNA polymerase II-specific"/>
    <property type="evidence" value="ECO:0007669"/>
    <property type="project" value="InterPro"/>
</dbReference>
<dbReference type="SUPFAM" id="SSF46689">
    <property type="entry name" value="Homeodomain-like"/>
    <property type="match status" value="1"/>
</dbReference>
<dbReference type="GO" id="GO:0046872">
    <property type="term" value="F:metal ion binding"/>
    <property type="evidence" value="ECO:0007669"/>
    <property type="project" value="UniProtKB-KW"/>
</dbReference>
<feature type="coiled-coil region" evidence="12">
    <location>
        <begin position="368"/>
        <end position="402"/>
    </location>
</feature>
<dbReference type="GO" id="GO:0050877">
    <property type="term" value="P:nervous system process"/>
    <property type="evidence" value="ECO:0007669"/>
    <property type="project" value="UniProtKB-ARBA"/>
</dbReference>
<reference evidence="16" key="1">
    <citation type="submission" date="2023-06" db="EMBL/GenBank/DDBJ databases">
        <authorList>
            <person name="Delattre M."/>
        </authorList>
    </citation>
    <scope>NUCLEOTIDE SEQUENCE</scope>
    <source>
        <strain evidence="16">AF72</strain>
    </source>
</reference>
<evidence type="ECO:0000313" key="16">
    <source>
        <dbReference type="EMBL" id="CAJ0583790.1"/>
    </source>
</evidence>
<keyword evidence="3" id="KW-0677">Repeat</keyword>
<evidence type="ECO:0000259" key="15">
    <source>
        <dbReference type="PROSITE" id="PS50071"/>
    </source>
</evidence>
<feature type="domain" description="LIM zinc-binding" evidence="14">
    <location>
        <begin position="39"/>
        <end position="98"/>
    </location>
</feature>
<feature type="domain" description="Homeobox" evidence="15">
    <location>
        <begin position="170"/>
        <end position="230"/>
    </location>
</feature>
<dbReference type="FunFam" id="2.10.110.10:FF:000136">
    <property type="entry name" value="LIM domain family"/>
    <property type="match status" value="1"/>
</dbReference>
<evidence type="ECO:0000256" key="8">
    <source>
        <dbReference type="ARBA" id="ARBA00023242"/>
    </source>
</evidence>
<evidence type="ECO:0000256" key="9">
    <source>
        <dbReference type="PROSITE-ProRule" id="PRU00108"/>
    </source>
</evidence>
<evidence type="ECO:0000256" key="5">
    <source>
        <dbReference type="ARBA" id="ARBA00023038"/>
    </source>
</evidence>
<feature type="compositionally biased region" description="Polar residues" evidence="13">
    <location>
        <begin position="239"/>
        <end position="260"/>
    </location>
</feature>
<evidence type="ECO:0000256" key="10">
    <source>
        <dbReference type="PROSITE-ProRule" id="PRU00125"/>
    </source>
</evidence>
<feature type="DNA-binding region" description="Homeobox" evidence="9">
    <location>
        <begin position="172"/>
        <end position="231"/>
    </location>
</feature>
<evidence type="ECO:0000259" key="14">
    <source>
        <dbReference type="PROSITE" id="PS50023"/>
    </source>
</evidence>
<dbReference type="Gene3D" id="2.10.110.10">
    <property type="entry name" value="Cysteine Rich Protein"/>
    <property type="match status" value="2"/>
</dbReference>
<keyword evidence="2 10" id="KW-0479">Metal-binding</keyword>
<dbReference type="InterPro" id="IPR009057">
    <property type="entry name" value="Homeodomain-like_sf"/>
</dbReference>
<protein>
    <submittedName>
        <fullName evidence="16">Uncharacterized protein</fullName>
    </submittedName>
</protein>
<dbReference type="PROSITE" id="PS00478">
    <property type="entry name" value="LIM_DOMAIN_1"/>
    <property type="match status" value="2"/>
</dbReference>
<evidence type="ECO:0000313" key="17">
    <source>
        <dbReference type="Proteomes" id="UP001177023"/>
    </source>
</evidence>
<dbReference type="CDD" id="cd00086">
    <property type="entry name" value="homeodomain"/>
    <property type="match status" value="1"/>
</dbReference>
<dbReference type="PROSITE" id="PS50023">
    <property type="entry name" value="LIM_DOMAIN_2"/>
    <property type="match status" value="2"/>
</dbReference>
<keyword evidence="6 9" id="KW-0238">DNA-binding</keyword>